<dbReference type="PANTHER" id="PTHR16537:SF1">
    <property type="entry name" value="PROTEIN ZNRD2"/>
    <property type="match status" value="1"/>
</dbReference>
<dbReference type="Proteomes" id="UP000198535">
    <property type="component" value="Unassembled WGS sequence"/>
</dbReference>
<evidence type="ECO:0000256" key="1">
    <source>
        <dbReference type="SAM" id="MobiDB-lite"/>
    </source>
</evidence>
<dbReference type="EMBL" id="FOUJ01000005">
    <property type="protein sequence ID" value="SFM76743.1"/>
    <property type="molecule type" value="Genomic_DNA"/>
</dbReference>
<name>A0A1I4TJD1_9EURY</name>
<keyword evidence="3" id="KW-1185">Reference proteome</keyword>
<dbReference type="STRING" id="487685.SAMN04488696_2293"/>
<organism evidence="2 3">
    <name type="scientific">Methanolobus profundi</name>
    <dbReference type="NCBI Taxonomy" id="487685"/>
    <lineage>
        <taxon>Archaea</taxon>
        <taxon>Methanobacteriati</taxon>
        <taxon>Methanobacteriota</taxon>
        <taxon>Stenosarchaea group</taxon>
        <taxon>Methanomicrobia</taxon>
        <taxon>Methanosarcinales</taxon>
        <taxon>Methanosarcinaceae</taxon>
        <taxon>Methanolobus</taxon>
    </lineage>
</organism>
<gene>
    <name evidence="2" type="ORF">SAMN04488696_2293</name>
</gene>
<feature type="compositionally biased region" description="Low complexity" evidence="1">
    <location>
        <begin position="54"/>
        <end position="67"/>
    </location>
</feature>
<evidence type="ECO:0000313" key="3">
    <source>
        <dbReference type="Proteomes" id="UP000198535"/>
    </source>
</evidence>
<evidence type="ECO:0000313" key="2">
    <source>
        <dbReference type="EMBL" id="SFM76743.1"/>
    </source>
</evidence>
<feature type="compositionally biased region" description="Basic and acidic residues" evidence="1">
    <location>
        <begin position="68"/>
        <end position="80"/>
    </location>
</feature>
<dbReference type="OrthoDB" id="26305at2157"/>
<sequence length="156" mass="16981">MSNTDDDTIKKISKMLEIGGTMLAQHCGNCGAPLFRYQGRVLCPVCEDIRDPRSPAQAASPAVPSRSSVDERSPAKEKEVPVAASPGTVPSPVRATPATVPDRPLVQGSLSELESLIISKMTSMAREMQAETDPRRVDEYLDLIDRSMDIIAKMRQ</sequence>
<protein>
    <submittedName>
        <fullName evidence="2">UPF0148 protein</fullName>
    </submittedName>
</protein>
<dbReference type="InterPro" id="IPR009563">
    <property type="entry name" value="SSSCA1"/>
</dbReference>
<dbReference type="PANTHER" id="PTHR16537">
    <property type="entry name" value="SJOEGREN SYNDROME/SCLERODERMA AUTOANTIGEN 1"/>
    <property type="match status" value="1"/>
</dbReference>
<reference evidence="3" key="1">
    <citation type="submission" date="2016-10" db="EMBL/GenBank/DDBJ databases">
        <authorList>
            <person name="Varghese N."/>
            <person name="Submissions S."/>
        </authorList>
    </citation>
    <scope>NUCLEOTIDE SEQUENCE [LARGE SCALE GENOMIC DNA]</scope>
    <source>
        <strain evidence="3">Mob M</strain>
    </source>
</reference>
<dbReference type="InterPro" id="IPR051888">
    <property type="entry name" value="UPF0148_domain"/>
</dbReference>
<feature type="region of interest" description="Disordered" evidence="1">
    <location>
        <begin position="51"/>
        <end position="104"/>
    </location>
</feature>
<accession>A0A1I4TJD1</accession>
<dbReference type="Pfam" id="PF06677">
    <property type="entry name" value="Auto_anti-p27"/>
    <property type="match status" value="1"/>
</dbReference>
<dbReference type="AlphaFoldDB" id="A0A1I4TJD1"/>
<dbReference type="RefSeq" id="WP_091937047.1">
    <property type="nucleotide sequence ID" value="NZ_FOUJ01000005.1"/>
</dbReference>
<proteinExistence type="predicted"/>